<feature type="region of interest" description="Disordered" evidence="4">
    <location>
        <begin position="171"/>
        <end position="217"/>
    </location>
</feature>
<dbReference type="STRING" id="6277.A0A498SBI6"/>
<dbReference type="PANTHER" id="PTHR11849">
    <property type="entry name" value="ETS"/>
    <property type="match status" value="1"/>
</dbReference>
<dbReference type="OrthoDB" id="5961210at2759"/>
<evidence type="ECO:0000256" key="3">
    <source>
        <dbReference type="RuleBase" id="RU004019"/>
    </source>
</evidence>
<keyword evidence="3" id="KW-0539">Nucleus</keyword>
<comment type="similarity">
    <text evidence="1 3">Belongs to the ETS family.</text>
</comment>
<dbReference type="FunFam" id="1.10.10.10:FF:000996">
    <property type="entry name" value="Predicted protein"/>
    <property type="match status" value="1"/>
</dbReference>
<dbReference type="InterPro" id="IPR003118">
    <property type="entry name" value="Pointed_dom"/>
</dbReference>
<dbReference type="GO" id="GO:0030154">
    <property type="term" value="P:cell differentiation"/>
    <property type="evidence" value="ECO:0007669"/>
    <property type="project" value="TreeGrafter"/>
</dbReference>
<feature type="compositionally biased region" description="Low complexity" evidence="4">
    <location>
        <begin position="323"/>
        <end position="345"/>
    </location>
</feature>
<dbReference type="InterPro" id="IPR013761">
    <property type="entry name" value="SAM/pointed_sf"/>
</dbReference>
<gene>
    <name evidence="7" type="ORF">NAV_LOCUS4271</name>
</gene>
<dbReference type="CDD" id="cd08532">
    <property type="entry name" value="SAM_PNT-PDEF-like"/>
    <property type="match status" value="1"/>
</dbReference>
<dbReference type="GO" id="GO:0000981">
    <property type="term" value="F:DNA-binding transcription factor activity, RNA polymerase II-specific"/>
    <property type="evidence" value="ECO:0007669"/>
    <property type="project" value="TreeGrafter"/>
</dbReference>
<dbReference type="PROSITE" id="PS50061">
    <property type="entry name" value="ETS_DOMAIN_3"/>
    <property type="match status" value="1"/>
</dbReference>
<dbReference type="PROSITE" id="PS00346">
    <property type="entry name" value="ETS_DOMAIN_2"/>
    <property type="match status" value="1"/>
</dbReference>
<dbReference type="Gene3D" id="1.10.10.10">
    <property type="entry name" value="Winged helix-like DNA-binding domain superfamily/Winged helix DNA-binding domain"/>
    <property type="match status" value="1"/>
</dbReference>
<feature type="compositionally biased region" description="Polar residues" evidence="4">
    <location>
        <begin position="171"/>
        <end position="189"/>
    </location>
</feature>
<comment type="subcellular location">
    <subcellularLocation>
        <location evidence="3">Nucleus</location>
    </subcellularLocation>
</comment>
<dbReference type="Pfam" id="PF00178">
    <property type="entry name" value="Ets"/>
    <property type="match status" value="1"/>
</dbReference>
<feature type="domain" description="PNT" evidence="6">
    <location>
        <begin position="236"/>
        <end position="318"/>
    </location>
</feature>
<dbReference type="SMART" id="SM00413">
    <property type="entry name" value="ETS"/>
    <property type="match status" value="1"/>
</dbReference>
<dbReference type="GO" id="GO:0005634">
    <property type="term" value="C:nucleus"/>
    <property type="evidence" value="ECO:0007669"/>
    <property type="project" value="UniProtKB-SubCell"/>
</dbReference>
<reference evidence="7 8" key="1">
    <citation type="submission" date="2018-08" db="EMBL/GenBank/DDBJ databases">
        <authorList>
            <person name="Laetsch R D."/>
            <person name="Stevens L."/>
            <person name="Kumar S."/>
            <person name="Blaxter L. M."/>
        </authorList>
    </citation>
    <scope>NUCLEOTIDE SEQUENCE [LARGE SCALE GENOMIC DNA]</scope>
</reference>
<organism evidence="7 8">
    <name type="scientific">Acanthocheilonema viteae</name>
    <name type="common">Filarial nematode worm</name>
    <name type="synonym">Dipetalonema viteae</name>
    <dbReference type="NCBI Taxonomy" id="6277"/>
    <lineage>
        <taxon>Eukaryota</taxon>
        <taxon>Metazoa</taxon>
        <taxon>Ecdysozoa</taxon>
        <taxon>Nematoda</taxon>
        <taxon>Chromadorea</taxon>
        <taxon>Rhabditida</taxon>
        <taxon>Spirurina</taxon>
        <taxon>Spiruromorpha</taxon>
        <taxon>Filarioidea</taxon>
        <taxon>Onchocercidae</taxon>
        <taxon>Acanthocheilonema</taxon>
    </lineage>
</organism>
<evidence type="ECO:0000259" key="5">
    <source>
        <dbReference type="PROSITE" id="PS50061"/>
    </source>
</evidence>
<evidence type="ECO:0000313" key="8">
    <source>
        <dbReference type="Proteomes" id="UP000276991"/>
    </source>
</evidence>
<dbReference type="PROSITE" id="PS51433">
    <property type="entry name" value="PNT"/>
    <property type="match status" value="1"/>
</dbReference>
<keyword evidence="8" id="KW-1185">Reference proteome</keyword>
<name>A0A498SBI6_ACAVI</name>
<evidence type="ECO:0000313" key="7">
    <source>
        <dbReference type="EMBL" id="VBB29469.1"/>
    </source>
</evidence>
<dbReference type="EMBL" id="UPTC01000618">
    <property type="protein sequence ID" value="VBB29469.1"/>
    <property type="molecule type" value="Genomic_DNA"/>
</dbReference>
<protein>
    <recommendedName>
        <fullName evidence="9">ETS domain-containing protein</fullName>
    </recommendedName>
</protein>
<dbReference type="InterPro" id="IPR046328">
    <property type="entry name" value="ETS_fam"/>
</dbReference>
<accession>A0A498SBI6</accession>
<dbReference type="PRINTS" id="PR00454">
    <property type="entry name" value="ETSDOMAIN"/>
</dbReference>
<feature type="region of interest" description="Disordered" evidence="4">
    <location>
        <begin position="322"/>
        <end position="345"/>
    </location>
</feature>
<dbReference type="SUPFAM" id="SSF46785">
    <property type="entry name" value="Winged helix' DNA-binding domain"/>
    <property type="match status" value="1"/>
</dbReference>
<feature type="domain" description="ETS" evidence="5">
    <location>
        <begin position="479"/>
        <end position="562"/>
    </location>
</feature>
<proteinExistence type="inferred from homology"/>
<dbReference type="Gene3D" id="1.10.150.50">
    <property type="entry name" value="Transcription Factor, Ets-1"/>
    <property type="match status" value="1"/>
</dbReference>
<sequence length="567" mass="63164">MDTLNTTVIGPHATLSLNSYHRWNTLSPSLMSENDDDNNEMKTYGPMKIEHPFESDDQAYFSSNSAGTTSAQQLQRRQPSGSSTTIPTIPLASCATAAASLSSAFNKRLVSSNRTHQQHHDAIMTADEAQLTSESGSSKQTLEVLLANERQFHRGLTNNSISISLIKAERNSQPGENSNCYSTATQPSATEPAGTTPAELSGDRRNDEISVPTSSVANNANDAAQMDIYRDLILRHLIQDINTTCTKLGLPTDPQAWSAEHSARWMSEMCVQFQLPPPRQLYMNGRTLLSMTQDDFMVRAPEGGDTLHAQLQLWKTAYDSYSQQNNNNTTTNNNSNNNNGNNQGISQITQNCNRSSQYWVNPSPLALNVTEQGELLTSAQDYLNNFNPSNTDAAIGMSCYPNNTYQNVSQEGTLLGNAAVQQQYYASAQTAGIGILPSPSDSEISSNDSSMNDVNTIDGTIIDARQTGTPQFPRHSGTVHLWHFIRELLDHPKQYSSCVRWVDRQEGTFKIESSHHLARFWGQRKNRAQMNYDKLSRSLRQYYKKGIIQKPEKKQRLVYKFLPPYNL</sequence>
<dbReference type="InterPro" id="IPR036388">
    <property type="entry name" value="WH-like_DNA-bd_sf"/>
</dbReference>
<evidence type="ECO:0008006" key="9">
    <source>
        <dbReference type="Google" id="ProtNLM"/>
    </source>
</evidence>
<dbReference type="PANTHER" id="PTHR11849:SF182">
    <property type="entry name" value="SAM POINTED DOMAIN-CONTAINING ETS TRANSCRIPTION FACTOR"/>
    <property type="match status" value="1"/>
</dbReference>
<evidence type="ECO:0000256" key="2">
    <source>
        <dbReference type="ARBA" id="ARBA00023125"/>
    </source>
</evidence>
<evidence type="ECO:0000256" key="1">
    <source>
        <dbReference type="ARBA" id="ARBA00005562"/>
    </source>
</evidence>
<dbReference type="AlphaFoldDB" id="A0A498SBI6"/>
<feature type="region of interest" description="Disordered" evidence="4">
    <location>
        <begin position="30"/>
        <end position="87"/>
    </location>
</feature>
<dbReference type="Proteomes" id="UP000276991">
    <property type="component" value="Unassembled WGS sequence"/>
</dbReference>
<keyword evidence="2 3" id="KW-0238">DNA-binding</keyword>
<dbReference type="SUPFAM" id="SSF47769">
    <property type="entry name" value="SAM/Pointed domain"/>
    <property type="match status" value="1"/>
</dbReference>
<dbReference type="InterPro" id="IPR000418">
    <property type="entry name" value="Ets_dom"/>
</dbReference>
<evidence type="ECO:0000259" key="6">
    <source>
        <dbReference type="PROSITE" id="PS51433"/>
    </source>
</evidence>
<dbReference type="InterPro" id="IPR036390">
    <property type="entry name" value="WH_DNA-bd_sf"/>
</dbReference>
<feature type="compositionally biased region" description="Polar residues" evidence="4">
    <location>
        <begin position="60"/>
        <end position="87"/>
    </location>
</feature>
<dbReference type="GO" id="GO:0043565">
    <property type="term" value="F:sequence-specific DNA binding"/>
    <property type="evidence" value="ECO:0007669"/>
    <property type="project" value="InterPro"/>
</dbReference>
<evidence type="ECO:0000256" key="4">
    <source>
        <dbReference type="SAM" id="MobiDB-lite"/>
    </source>
</evidence>
<dbReference type="Pfam" id="PF02198">
    <property type="entry name" value="SAM_PNT"/>
    <property type="match status" value="1"/>
</dbReference>
<dbReference type="SMART" id="SM00251">
    <property type="entry name" value="SAM_PNT"/>
    <property type="match status" value="1"/>
</dbReference>